<comment type="caution">
    <text evidence="1">The sequence shown here is derived from an EMBL/GenBank/DDBJ whole genome shotgun (WGS) entry which is preliminary data.</text>
</comment>
<gene>
    <name evidence="1" type="ORF">F5148DRAFT_1376386</name>
</gene>
<keyword evidence="2" id="KW-1185">Reference proteome</keyword>
<dbReference type="Proteomes" id="UP001207468">
    <property type="component" value="Unassembled WGS sequence"/>
</dbReference>
<sequence>MSHIPNLRRRKGHDFLQGRQGQPGQPGQPGPAHPAPPPPPAPPQPQTSTVDSIPFSISVPNTFTSDLRSMSSLPLPHPLILSSSSHLFLLTPSFPTTTTSSFFLSPTLSSSSSDLFPFPTFLTTSSSLPVISTTSITSNPLPTLASHTTLTFVQTLASQQAVVSSSHPSPTSTGSPVSGVSTGVIAGGILAAVLGSAGILFALVYFLRRSRRREDEAVAEEIWNRPDALSPSSDHDRAPPKELAIHAIPSTSLPSEVSPTILTGNGYGATGYVQPSFSPGDIVSPASAEPFFSSYAQDVMVSPVSSNVPDYHDAPPPLGPPPPPPALTRLPSNGTSKQSHLLILPERHYVDLSRSSLTRSQAAQYAEISKKLHTPMSSVLGTVPENASPFVDPDANHPAPVASHNWGTDDPLPTPILVNHSRVSSKPPILPEIRVPDSPAPSLEIPVPLSARESPSPFTVEFSNLRIPPPEGLKYKSSPLATASPVQDQPASIPRDPKTEAEPAKRPDTVYTLYDEEDAYGGI</sequence>
<proteinExistence type="predicted"/>
<name>A0ACC0U9B2_9AGAM</name>
<accession>A0ACC0U9B2</accession>
<organism evidence="1 2">
    <name type="scientific">Russula earlei</name>
    <dbReference type="NCBI Taxonomy" id="71964"/>
    <lineage>
        <taxon>Eukaryota</taxon>
        <taxon>Fungi</taxon>
        <taxon>Dikarya</taxon>
        <taxon>Basidiomycota</taxon>
        <taxon>Agaricomycotina</taxon>
        <taxon>Agaricomycetes</taxon>
        <taxon>Russulales</taxon>
        <taxon>Russulaceae</taxon>
        <taxon>Russula</taxon>
    </lineage>
</organism>
<protein>
    <submittedName>
        <fullName evidence="1">Uncharacterized protein</fullName>
    </submittedName>
</protein>
<evidence type="ECO:0000313" key="2">
    <source>
        <dbReference type="Proteomes" id="UP001207468"/>
    </source>
</evidence>
<reference evidence="1" key="1">
    <citation type="submission" date="2021-03" db="EMBL/GenBank/DDBJ databases">
        <title>Evolutionary priming and transition to the ectomycorrhizal habit in an iconic lineage of mushroom-forming fungi: is preadaptation a requirement?</title>
        <authorList>
            <consortium name="DOE Joint Genome Institute"/>
            <person name="Looney B.P."/>
            <person name="Miyauchi S."/>
            <person name="Morin E."/>
            <person name="Drula E."/>
            <person name="Courty P.E."/>
            <person name="Chicoki N."/>
            <person name="Fauchery L."/>
            <person name="Kohler A."/>
            <person name="Kuo A."/>
            <person name="LaButti K."/>
            <person name="Pangilinan J."/>
            <person name="Lipzen A."/>
            <person name="Riley R."/>
            <person name="Andreopoulos W."/>
            <person name="He G."/>
            <person name="Johnson J."/>
            <person name="Barry K.W."/>
            <person name="Grigoriev I.V."/>
            <person name="Nagy L."/>
            <person name="Hibbett D."/>
            <person name="Henrissat B."/>
            <person name="Matheny P.B."/>
            <person name="Labbe J."/>
            <person name="Martin A.F."/>
        </authorList>
    </citation>
    <scope>NUCLEOTIDE SEQUENCE</scope>
    <source>
        <strain evidence="1">BPL698</strain>
    </source>
</reference>
<evidence type="ECO:0000313" key="1">
    <source>
        <dbReference type="EMBL" id="KAI9507674.1"/>
    </source>
</evidence>
<dbReference type="EMBL" id="JAGFNK010000115">
    <property type="protein sequence ID" value="KAI9507674.1"/>
    <property type="molecule type" value="Genomic_DNA"/>
</dbReference>